<dbReference type="SMR" id="F1DJS2"/>
<dbReference type="KEGG" id="zma:100276261"/>
<reference evidence="13" key="4">
    <citation type="submission" date="2019-07" db="EMBL/GenBank/DDBJ databases">
        <authorList>
            <person name="Seetharam A."/>
            <person name="Woodhouse M."/>
            <person name="Cannon E."/>
        </authorList>
    </citation>
    <scope>NUCLEOTIDE SEQUENCE [LARGE SCALE GENOMIC DNA]</scope>
    <source>
        <strain evidence="13">cv. B73</strain>
    </source>
</reference>
<evidence type="ECO:0000313" key="13">
    <source>
        <dbReference type="EnsemblPlants" id="Zm00001eb331000_P001"/>
    </source>
</evidence>
<dbReference type="GO" id="GO:0003700">
    <property type="term" value="F:DNA-binding transcription factor activity"/>
    <property type="evidence" value="ECO:0000318"/>
    <property type="project" value="GO_Central"/>
</dbReference>
<keyword evidence="6" id="KW-0804">Transcription</keyword>
<proteinExistence type="evidence at protein level"/>
<feature type="compositionally biased region" description="Polar residues" evidence="9">
    <location>
        <begin position="241"/>
        <end position="259"/>
    </location>
</feature>
<keyword evidence="1" id="KW-0479">Metal-binding</keyword>
<feature type="compositionally biased region" description="Basic and acidic residues" evidence="9">
    <location>
        <begin position="426"/>
        <end position="439"/>
    </location>
</feature>
<dbReference type="GO" id="GO:0003677">
    <property type="term" value="F:DNA binding"/>
    <property type="evidence" value="ECO:0000318"/>
    <property type="project" value="GO_Central"/>
</dbReference>
<dbReference type="AlphaFoldDB" id="F1DJS2"/>
<dbReference type="ExpressionAtlas" id="F1DJS2">
    <property type="expression patterns" value="baseline and differential"/>
</dbReference>
<evidence type="ECO:0000256" key="9">
    <source>
        <dbReference type="SAM" id="MobiDB-lite"/>
    </source>
</evidence>
<evidence type="ECO:0000256" key="3">
    <source>
        <dbReference type="ARBA" id="ARBA00022833"/>
    </source>
</evidence>
<dbReference type="RefSeq" id="NP_001143564.2">
    <property type="nucleotide sequence ID" value="NM_001150092.2"/>
</dbReference>
<feature type="non-terminal residue" evidence="11">
    <location>
        <position position="515"/>
    </location>
</feature>
<keyword evidence="2 8" id="KW-0863">Zinc-finger</keyword>
<keyword evidence="15" id="KW-1267">Proteomics identification</keyword>
<evidence type="ECO:0000256" key="1">
    <source>
        <dbReference type="ARBA" id="ARBA00022723"/>
    </source>
</evidence>
<reference evidence="11" key="2">
    <citation type="submission" date="2011-01" db="EMBL/GenBank/DDBJ databases">
        <title>Maize Transcription Factor ORFeome Collection.</title>
        <authorList>
            <person name="Gray J."/>
            <person name="Li T."/>
            <person name="Grotewold E."/>
        </authorList>
    </citation>
    <scope>NUCLEOTIDE SEQUENCE</scope>
</reference>
<reference evidence="13" key="5">
    <citation type="submission" date="2021-05" db="UniProtKB">
        <authorList>
            <consortium name="EnsemblPlants"/>
        </authorList>
    </citation>
    <scope>IDENTIFICATION</scope>
    <source>
        <strain evidence="13">cv. B73</strain>
    </source>
</reference>
<keyword evidence="14" id="KW-1185">Reference proteome</keyword>
<dbReference type="PANTHER" id="PTHR31089:SF1">
    <property type="entry name" value="CYCLIC DOF FACTOR 3"/>
    <property type="match status" value="1"/>
</dbReference>
<dbReference type="GO" id="GO:0008270">
    <property type="term" value="F:zinc ion binding"/>
    <property type="evidence" value="ECO:0007669"/>
    <property type="project" value="UniProtKB-KW"/>
</dbReference>
<feature type="compositionally biased region" description="Pro residues" evidence="9">
    <location>
        <begin position="9"/>
        <end position="26"/>
    </location>
</feature>
<dbReference type="OMA" id="NNSSECE"/>
<feature type="compositionally biased region" description="Low complexity" evidence="9">
    <location>
        <begin position="395"/>
        <end position="421"/>
    </location>
</feature>
<dbReference type="Pfam" id="PF02701">
    <property type="entry name" value="Zn_ribbon_Dof"/>
    <property type="match status" value="1"/>
</dbReference>
<evidence type="ECO:0000256" key="4">
    <source>
        <dbReference type="ARBA" id="ARBA00023015"/>
    </source>
</evidence>
<evidence type="ECO:0000256" key="6">
    <source>
        <dbReference type="ARBA" id="ARBA00023163"/>
    </source>
</evidence>
<reference evidence="11" key="1">
    <citation type="journal article" date="2009" name="Plant Physiol.">
        <title>GRASSIUS: a platform for comparative regulatory genomics across the grasses.</title>
        <authorList>
            <person name="Yilmaz A."/>
            <person name="Nishiyama M.Y.Jr."/>
            <person name="Fuentes B.G."/>
            <person name="Souza G.M."/>
            <person name="Janies D."/>
            <person name="Gray J."/>
            <person name="Grotewold E."/>
        </authorList>
    </citation>
    <scope>NUCLEOTIDE SEQUENCE</scope>
</reference>
<dbReference type="FunCoup" id="F1DJS2">
    <property type="interactions" value="1084"/>
</dbReference>
<evidence type="ECO:0000256" key="8">
    <source>
        <dbReference type="PROSITE-ProRule" id="PRU00071"/>
    </source>
</evidence>
<organism evidence="11">
    <name type="scientific">Zea mays</name>
    <name type="common">Maize</name>
    <dbReference type="NCBI Taxonomy" id="4577"/>
    <lineage>
        <taxon>Eukaryota</taxon>
        <taxon>Viridiplantae</taxon>
        <taxon>Streptophyta</taxon>
        <taxon>Embryophyta</taxon>
        <taxon>Tracheophyta</taxon>
        <taxon>Spermatophyta</taxon>
        <taxon>Magnoliopsida</taxon>
        <taxon>Liliopsida</taxon>
        <taxon>Poales</taxon>
        <taxon>Poaceae</taxon>
        <taxon>PACMAD clade</taxon>
        <taxon>Panicoideae</taxon>
        <taxon>Andropogonodae</taxon>
        <taxon>Andropogoneae</taxon>
        <taxon>Tripsacinae</taxon>
        <taxon>Zea</taxon>
    </lineage>
</organism>
<evidence type="ECO:0000313" key="11">
    <source>
        <dbReference type="EMBL" id="ADX60092.1"/>
    </source>
</evidence>
<feature type="region of interest" description="Disordered" evidence="9">
    <location>
        <begin position="228"/>
        <end position="288"/>
    </location>
</feature>
<gene>
    <name evidence="13" type="primary">LOC100276261</name>
    <name evidence="12" type="ORF">ZEAMMB73_Zm00001d022525</name>
</gene>
<keyword evidence="7 8" id="KW-0539">Nucleus</keyword>
<evidence type="ECO:0000313" key="14">
    <source>
        <dbReference type="Proteomes" id="UP000007305"/>
    </source>
</evidence>
<dbReference type="PANTHER" id="PTHR31089">
    <property type="entry name" value="CYCLIC DOF FACTOR 2"/>
    <property type="match status" value="1"/>
</dbReference>
<dbReference type="PROSITE" id="PS50884">
    <property type="entry name" value="ZF_DOF_2"/>
    <property type="match status" value="1"/>
</dbReference>
<comment type="subcellular location">
    <subcellularLocation>
        <location evidence="8">Nucleus</location>
    </subcellularLocation>
</comment>
<dbReference type="EMBL" id="HQ858680">
    <property type="protein sequence ID" value="ADX60092.1"/>
    <property type="molecule type" value="mRNA"/>
</dbReference>
<feature type="compositionally biased region" description="Low complexity" evidence="9">
    <location>
        <begin position="57"/>
        <end position="66"/>
    </location>
</feature>
<evidence type="ECO:0000256" key="5">
    <source>
        <dbReference type="ARBA" id="ARBA00023125"/>
    </source>
</evidence>
<feature type="compositionally biased region" description="Low complexity" evidence="9">
    <location>
        <begin position="494"/>
        <end position="504"/>
    </location>
</feature>
<keyword evidence="5 8" id="KW-0238">DNA-binding</keyword>
<sequence>MELAGAASPHPPPESHVAPPRPPPQPPEEDLCEDRGDMSVTGEKPCTHRESDVGQTNSCSLNNSSECENHTPSNDEISEPESNLEMAKTDQGGDVPSGEKVLKKPDKILPCPRCNSMDTKFCYYNNYNIKQPRHFCKSCQRYWTAGGSMRNIPVGAGRRKSKSSSASCRSVLIPVPGSSSVANPGGEASLFPLSVKANQAAVSFGPDSPLCTSMASVLKIGGGGEQVKSCSPASAAAQPRNGETQTQTCAPSSAATTPSDGPGNGLQKGAESAHQNQNQNQNGIIGHSNGVTPVHPIPFFPGPPFVYPWSPAWNGIPAMAAAVCAAPATAEAAISSEHGTASSTVQWNVPPAIVPVLPPGFCGPIPVPVIPPPSVWPLITPWPNAAWSAPWLGPSASVPPGSSRSSGSSTCSDSGCGSGSPVLGKHSRESRPQGDEKAERRCLWIPKTLRIDDPVEAAKSSIWTTLGIEPGDRGMFRPFQSKHGRQQELQASGAARALQANPAALSRSQSFQETT</sequence>
<dbReference type="PaxDb" id="4577-AC155434.2_FGP006"/>
<name>F1DJS2_MAIZE</name>
<evidence type="ECO:0000256" key="7">
    <source>
        <dbReference type="ARBA" id="ARBA00023242"/>
    </source>
</evidence>
<dbReference type="InterPro" id="IPR003851">
    <property type="entry name" value="Znf_Dof"/>
</dbReference>
<evidence type="ECO:0007829" key="15">
    <source>
        <dbReference type="PeptideAtlas" id="F1DJS2"/>
    </source>
</evidence>
<dbReference type="InterPro" id="IPR045174">
    <property type="entry name" value="Dof"/>
</dbReference>
<evidence type="ECO:0000259" key="10">
    <source>
        <dbReference type="PROSITE" id="PS50884"/>
    </source>
</evidence>
<protein>
    <submittedName>
        <fullName evidence="11">C2C2-Dof transcription factor</fullName>
    </submittedName>
    <submittedName>
        <fullName evidence="12">Dof-type zinc finger DNA-binding family protein</fullName>
    </submittedName>
</protein>
<dbReference type="GeneID" id="100276261"/>
<dbReference type="eggNOG" id="ENOG502QSI8">
    <property type="taxonomic scope" value="Eukaryota"/>
</dbReference>
<keyword evidence="3" id="KW-0862">Zinc</keyword>
<dbReference type="PROSITE" id="PS01361">
    <property type="entry name" value="ZF_DOF_1"/>
    <property type="match status" value="1"/>
</dbReference>
<dbReference type="GO" id="GO:0005634">
    <property type="term" value="C:nucleus"/>
    <property type="evidence" value="ECO:0007669"/>
    <property type="project" value="UniProtKB-SubCell"/>
</dbReference>
<evidence type="ECO:0000256" key="2">
    <source>
        <dbReference type="ARBA" id="ARBA00022771"/>
    </source>
</evidence>
<dbReference type="EnsemblPlants" id="Zm00001eb331000_T001">
    <property type="protein sequence ID" value="Zm00001eb331000_P001"/>
    <property type="gene ID" value="Zm00001eb331000"/>
</dbReference>
<dbReference type="Proteomes" id="UP000007305">
    <property type="component" value="Chromosome 7"/>
</dbReference>
<keyword evidence="4" id="KW-0805">Transcription regulation</keyword>
<dbReference type="OrthoDB" id="1927254at2759"/>
<feature type="region of interest" description="Disordered" evidence="9">
    <location>
        <begin position="395"/>
        <end position="439"/>
    </location>
</feature>
<accession>F1DJS2</accession>
<feature type="domain" description="Dof-type" evidence="10">
    <location>
        <begin position="109"/>
        <end position="163"/>
    </location>
</feature>
<feature type="region of interest" description="Disordered" evidence="9">
    <location>
        <begin position="1"/>
        <end position="102"/>
    </location>
</feature>
<feature type="region of interest" description="Disordered" evidence="9">
    <location>
        <begin position="469"/>
        <end position="515"/>
    </location>
</feature>
<dbReference type="EMBL" id="CM007650">
    <property type="protein sequence ID" value="ONM60910.1"/>
    <property type="molecule type" value="Genomic_DNA"/>
</dbReference>
<reference evidence="12 14" key="3">
    <citation type="submission" date="2015-12" db="EMBL/GenBank/DDBJ databases">
        <title>Update maize B73 reference genome by single molecule sequencing technologies.</title>
        <authorList>
            <consortium name="Maize Genome Sequencing Project"/>
            <person name="Ware D."/>
        </authorList>
    </citation>
    <scope>NUCLEOTIDE SEQUENCE [LARGE SCALE GENOMIC DNA]</scope>
    <source>
        <strain evidence="14">cv. B73</strain>
        <tissue evidence="12">Seedling</tissue>
    </source>
</reference>
<feature type="compositionally biased region" description="Polar residues" evidence="9">
    <location>
        <begin position="506"/>
        <end position="515"/>
    </location>
</feature>
<dbReference type="Gramene" id="Zm00001eb331000_T001">
    <property type="protein sequence ID" value="Zm00001eb331000_P001"/>
    <property type="gene ID" value="Zm00001eb331000"/>
</dbReference>
<evidence type="ECO:0000313" key="12">
    <source>
        <dbReference type="EMBL" id="ONM60910.1"/>
    </source>
</evidence>